<evidence type="ECO:0000256" key="6">
    <source>
        <dbReference type="ARBA" id="ARBA00022960"/>
    </source>
</evidence>
<keyword evidence="5" id="KW-0378">Hydrolase</keyword>
<dbReference type="InterPro" id="IPR038063">
    <property type="entry name" value="Transpep_catalytic_dom"/>
</dbReference>
<dbReference type="PROSITE" id="PS52029">
    <property type="entry name" value="LD_TPASE"/>
    <property type="match status" value="1"/>
</dbReference>
<sequence length="232" mass="24650">MPELHRRAVIGLCVASAAVALGGCKRAPTTGTTLSSASANPTAMLSGRYGAVADKFPISAVDISQMNPTYLRREVVYQSPYPVGTVVIDPAAHFLYLIQPGGTAMRYGVGVGKEGFGWSGAATINSKQEWPDWYPPKEMIQRRPDIQAQLTKLQGGDGVPGGLSNPLGARAMYLWQDGKDTLYRIHGTLEPETIGTNVSSGCIRMINQDAIDLYGRVGVGTKVVVLGSKPAS</sequence>
<dbReference type="Gene3D" id="2.40.440.10">
    <property type="entry name" value="L,D-transpeptidase catalytic domain-like"/>
    <property type="match status" value="1"/>
</dbReference>
<proteinExistence type="inferred from homology"/>
<protein>
    <submittedName>
        <fullName evidence="11">L,D-transpeptidase</fullName>
    </submittedName>
</protein>
<feature type="active site" description="Proton donor/acceptor" evidence="9">
    <location>
        <position position="186"/>
    </location>
</feature>
<dbReference type="GO" id="GO:0005576">
    <property type="term" value="C:extracellular region"/>
    <property type="evidence" value="ECO:0007669"/>
    <property type="project" value="TreeGrafter"/>
</dbReference>
<evidence type="ECO:0000256" key="4">
    <source>
        <dbReference type="ARBA" id="ARBA00022679"/>
    </source>
</evidence>
<dbReference type="GO" id="GO:0016757">
    <property type="term" value="F:glycosyltransferase activity"/>
    <property type="evidence" value="ECO:0007669"/>
    <property type="project" value="UniProtKB-KW"/>
</dbReference>
<evidence type="ECO:0000256" key="7">
    <source>
        <dbReference type="ARBA" id="ARBA00022984"/>
    </source>
</evidence>
<feature type="active site" description="Nucleophile" evidence="9">
    <location>
        <position position="202"/>
    </location>
</feature>
<evidence type="ECO:0000256" key="2">
    <source>
        <dbReference type="ARBA" id="ARBA00005992"/>
    </source>
</evidence>
<dbReference type="GO" id="GO:0018104">
    <property type="term" value="P:peptidoglycan-protein cross-linking"/>
    <property type="evidence" value="ECO:0007669"/>
    <property type="project" value="TreeGrafter"/>
</dbReference>
<keyword evidence="3" id="KW-0328">Glycosyltransferase</keyword>
<dbReference type="CDD" id="cd16913">
    <property type="entry name" value="YkuD_like"/>
    <property type="match status" value="1"/>
</dbReference>
<dbReference type="FunFam" id="2.40.440.10:FF:000002">
    <property type="entry name" value="L,D-transpeptidase ErfK/SrfK"/>
    <property type="match status" value="1"/>
</dbReference>
<dbReference type="KEGG" id="apol:K9D25_17865"/>
<dbReference type="PANTHER" id="PTHR30582">
    <property type="entry name" value="L,D-TRANSPEPTIDASE"/>
    <property type="match status" value="1"/>
</dbReference>
<dbReference type="Pfam" id="PF03734">
    <property type="entry name" value="YkuD"/>
    <property type="match status" value="1"/>
</dbReference>
<keyword evidence="7 9" id="KW-0573">Peptidoglycan synthesis</keyword>
<reference evidence="11" key="1">
    <citation type="submission" date="2021-09" db="EMBL/GenBank/DDBJ databases">
        <title>Network and meta-omics reveal the key degrader and cooperation patterns in an efficient 1,4-dioxane-degrading microbial community.</title>
        <authorList>
            <person name="Dai C."/>
        </authorList>
    </citation>
    <scope>NUCLEOTIDE SEQUENCE</scope>
    <source>
        <strain evidence="11">ZM13</strain>
    </source>
</reference>
<dbReference type="Proteomes" id="UP000831684">
    <property type="component" value="Chromosome"/>
</dbReference>
<keyword evidence="4" id="KW-0808">Transferase</keyword>
<dbReference type="PANTHER" id="PTHR30582:SF24">
    <property type="entry name" value="L,D-TRANSPEPTIDASE ERFK_SRFK-RELATED"/>
    <property type="match status" value="1"/>
</dbReference>
<evidence type="ECO:0000256" key="8">
    <source>
        <dbReference type="ARBA" id="ARBA00023316"/>
    </source>
</evidence>
<dbReference type="EMBL" id="CP083239">
    <property type="protein sequence ID" value="UOK70570.1"/>
    <property type="molecule type" value="Genomic_DNA"/>
</dbReference>
<keyword evidence="6 9" id="KW-0133">Cell shape</keyword>
<dbReference type="InterPro" id="IPR050979">
    <property type="entry name" value="LD-transpeptidase"/>
</dbReference>
<accession>A0A9E7A055</accession>
<evidence type="ECO:0000313" key="12">
    <source>
        <dbReference type="Proteomes" id="UP000831684"/>
    </source>
</evidence>
<evidence type="ECO:0000259" key="10">
    <source>
        <dbReference type="PROSITE" id="PS52029"/>
    </source>
</evidence>
<dbReference type="AlphaFoldDB" id="A0A9E7A055"/>
<dbReference type="RefSeq" id="WP_244376954.1">
    <property type="nucleotide sequence ID" value="NZ_CP083239.1"/>
</dbReference>
<organism evidence="11 12">
    <name type="scientific">Ancylobacter polymorphus</name>
    <dbReference type="NCBI Taxonomy" id="223390"/>
    <lineage>
        <taxon>Bacteria</taxon>
        <taxon>Pseudomonadati</taxon>
        <taxon>Pseudomonadota</taxon>
        <taxon>Alphaproteobacteria</taxon>
        <taxon>Hyphomicrobiales</taxon>
        <taxon>Xanthobacteraceae</taxon>
        <taxon>Ancylobacter</taxon>
    </lineage>
</organism>
<dbReference type="GO" id="GO:0071555">
    <property type="term" value="P:cell wall organization"/>
    <property type="evidence" value="ECO:0007669"/>
    <property type="project" value="UniProtKB-UniRule"/>
</dbReference>
<gene>
    <name evidence="11" type="ORF">K9D25_17865</name>
</gene>
<dbReference type="PROSITE" id="PS51257">
    <property type="entry name" value="PROKAR_LIPOPROTEIN"/>
    <property type="match status" value="1"/>
</dbReference>
<dbReference type="GO" id="GO:0008360">
    <property type="term" value="P:regulation of cell shape"/>
    <property type="evidence" value="ECO:0007669"/>
    <property type="project" value="UniProtKB-UniRule"/>
</dbReference>
<name>A0A9E7A055_9HYPH</name>
<dbReference type="GO" id="GO:0071972">
    <property type="term" value="F:peptidoglycan L,D-transpeptidase activity"/>
    <property type="evidence" value="ECO:0007669"/>
    <property type="project" value="TreeGrafter"/>
</dbReference>
<evidence type="ECO:0000256" key="1">
    <source>
        <dbReference type="ARBA" id="ARBA00004752"/>
    </source>
</evidence>
<comment type="pathway">
    <text evidence="1 9">Cell wall biogenesis; peptidoglycan biosynthesis.</text>
</comment>
<evidence type="ECO:0000256" key="9">
    <source>
        <dbReference type="PROSITE-ProRule" id="PRU01373"/>
    </source>
</evidence>
<keyword evidence="8 9" id="KW-0961">Cell wall biogenesis/degradation</keyword>
<evidence type="ECO:0000256" key="3">
    <source>
        <dbReference type="ARBA" id="ARBA00022676"/>
    </source>
</evidence>
<dbReference type="SUPFAM" id="SSF141523">
    <property type="entry name" value="L,D-transpeptidase catalytic domain-like"/>
    <property type="match status" value="1"/>
</dbReference>
<evidence type="ECO:0000313" key="11">
    <source>
        <dbReference type="EMBL" id="UOK70570.1"/>
    </source>
</evidence>
<evidence type="ECO:0000256" key="5">
    <source>
        <dbReference type="ARBA" id="ARBA00022801"/>
    </source>
</evidence>
<comment type="similarity">
    <text evidence="2">Belongs to the YkuD family.</text>
</comment>
<dbReference type="InterPro" id="IPR005490">
    <property type="entry name" value="LD_TPept_cat_dom"/>
</dbReference>
<feature type="domain" description="L,D-TPase catalytic" evidence="10">
    <location>
        <begin position="84"/>
        <end position="226"/>
    </location>
</feature>